<evidence type="ECO:0000256" key="1">
    <source>
        <dbReference type="SAM" id="MobiDB-lite"/>
    </source>
</evidence>
<dbReference type="Gene3D" id="3.40.525.10">
    <property type="entry name" value="CRAL-TRIO lipid binding domain"/>
    <property type="match status" value="1"/>
</dbReference>
<feature type="compositionally biased region" description="Basic and acidic residues" evidence="1">
    <location>
        <begin position="1"/>
        <end position="30"/>
    </location>
</feature>
<dbReference type="CDD" id="cd00170">
    <property type="entry name" value="SEC14"/>
    <property type="match status" value="1"/>
</dbReference>
<dbReference type="SMART" id="SM01100">
    <property type="entry name" value="CRAL_TRIO_N"/>
    <property type="match status" value="1"/>
</dbReference>
<dbReference type="PANTHER" id="PTHR10174:SF166">
    <property type="entry name" value="LD40136P"/>
    <property type="match status" value="1"/>
</dbReference>
<feature type="domain" description="CRAL-TRIO" evidence="2">
    <location>
        <begin position="122"/>
        <end position="282"/>
    </location>
</feature>
<proteinExistence type="predicted"/>
<dbReference type="PANTHER" id="PTHR10174">
    <property type="entry name" value="ALPHA-TOCOPHEROL TRANSFER PROTEIN-RELATED"/>
    <property type="match status" value="1"/>
</dbReference>
<dbReference type="FunCoup" id="E2BHB2">
    <property type="interactions" value="42"/>
</dbReference>
<name>E2BHB2_HARSA</name>
<dbReference type="AlphaFoldDB" id="E2BHB2"/>
<keyword evidence="4" id="KW-1185">Reference proteome</keyword>
<evidence type="ECO:0000313" key="3">
    <source>
        <dbReference type="EMBL" id="EFN84881.1"/>
    </source>
</evidence>
<sequence>MVTEGQQREQEREREREQEQEQEQEQKQEYKSTLSMETLEIARLELREDDNTREQALEQFRNWIQKHPAIKKCRTDSLFLLRFLRTKKFSLPIAQEMLERYLTIRQLYPDWFQKLDIEDPDLEAIIDSGYLVPLLKRGQRGRKVILSCAGRFDPYKFSSVHMARIHSMVVESLMDDEENQVRGYTHINDESGLTMGHLSAWSLTDIRNMLRCIQNSTPMRHKETHFINIPGSVAKIIEFAISLLNDKLKARVMMHKDMDELREAIEPKILPKEYGGEVPLAEMIAEFKKELKRQRGQLKALDEMYIEISPKDYHAANNDEFGGICGSFRKLEVD</sequence>
<dbReference type="InParanoid" id="E2BHB2"/>
<dbReference type="InterPro" id="IPR036865">
    <property type="entry name" value="CRAL-TRIO_dom_sf"/>
</dbReference>
<dbReference type="SUPFAM" id="SSF52087">
    <property type="entry name" value="CRAL/TRIO domain"/>
    <property type="match status" value="1"/>
</dbReference>
<gene>
    <name evidence="3" type="ORF">EAI_04750</name>
</gene>
<dbReference type="InterPro" id="IPR001251">
    <property type="entry name" value="CRAL-TRIO_dom"/>
</dbReference>
<dbReference type="Proteomes" id="UP000008237">
    <property type="component" value="Unassembled WGS sequence"/>
</dbReference>
<dbReference type="InterPro" id="IPR011074">
    <property type="entry name" value="CRAL/TRIO_N_dom"/>
</dbReference>
<dbReference type="OMA" id="MKCIQNS"/>
<evidence type="ECO:0000259" key="2">
    <source>
        <dbReference type="PROSITE" id="PS50191"/>
    </source>
</evidence>
<organism evidence="4">
    <name type="scientific">Harpegnathos saltator</name>
    <name type="common">Jerdon's jumping ant</name>
    <dbReference type="NCBI Taxonomy" id="610380"/>
    <lineage>
        <taxon>Eukaryota</taxon>
        <taxon>Metazoa</taxon>
        <taxon>Ecdysozoa</taxon>
        <taxon>Arthropoda</taxon>
        <taxon>Hexapoda</taxon>
        <taxon>Insecta</taxon>
        <taxon>Pterygota</taxon>
        <taxon>Neoptera</taxon>
        <taxon>Endopterygota</taxon>
        <taxon>Hymenoptera</taxon>
        <taxon>Apocrita</taxon>
        <taxon>Aculeata</taxon>
        <taxon>Formicoidea</taxon>
        <taxon>Formicidae</taxon>
        <taxon>Ponerinae</taxon>
        <taxon>Ponerini</taxon>
        <taxon>Harpegnathos</taxon>
    </lineage>
</organism>
<dbReference type="Gene3D" id="1.10.8.20">
    <property type="entry name" value="N-terminal domain of phosphatidylinositol transfer protein sec14p"/>
    <property type="match status" value="1"/>
</dbReference>
<dbReference type="EMBL" id="GL448287">
    <property type="protein sequence ID" value="EFN84881.1"/>
    <property type="molecule type" value="Genomic_DNA"/>
</dbReference>
<accession>E2BHB2</accession>
<dbReference type="GO" id="GO:1902936">
    <property type="term" value="F:phosphatidylinositol bisphosphate binding"/>
    <property type="evidence" value="ECO:0007669"/>
    <property type="project" value="TreeGrafter"/>
</dbReference>
<dbReference type="Pfam" id="PF00650">
    <property type="entry name" value="CRAL_TRIO"/>
    <property type="match status" value="1"/>
</dbReference>
<dbReference type="PRINTS" id="PR00180">
    <property type="entry name" value="CRETINALDHBP"/>
</dbReference>
<reference evidence="3 4" key="1">
    <citation type="journal article" date="2010" name="Science">
        <title>Genomic comparison of the ants Camponotus floridanus and Harpegnathos saltator.</title>
        <authorList>
            <person name="Bonasio R."/>
            <person name="Zhang G."/>
            <person name="Ye C."/>
            <person name="Mutti N.S."/>
            <person name="Fang X."/>
            <person name="Qin N."/>
            <person name="Donahue G."/>
            <person name="Yang P."/>
            <person name="Li Q."/>
            <person name="Li C."/>
            <person name="Zhang P."/>
            <person name="Huang Z."/>
            <person name="Berger S.L."/>
            <person name="Reinberg D."/>
            <person name="Wang J."/>
            <person name="Liebig J."/>
        </authorList>
    </citation>
    <scope>NUCLEOTIDE SEQUENCE [LARGE SCALE GENOMIC DNA]</scope>
    <source>
        <strain evidence="3 4">R22 G/1</strain>
    </source>
</reference>
<dbReference type="SMART" id="SM00516">
    <property type="entry name" value="SEC14"/>
    <property type="match status" value="1"/>
</dbReference>
<dbReference type="SUPFAM" id="SSF46938">
    <property type="entry name" value="CRAL/TRIO N-terminal domain"/>
    <property type="match status" value="1"/>
</dbReference>
<dbReference type="OrthoDB" id="64867at2759"/>
<evidence type="ECO:0000313" key="4">
    <source>
        <dbReference type="Proteomes" id="UP000008237"/>
    </source>
</evidence>
<dbReference type="InterPro" id="IPR036273">
    <property type="entry name" value="CRAL/TRIO_N_dom_sf"/>
</dbReference>
<feature type="region of interest" description="Disordered" evidence="1">
    <location>
        <begin position="1"/>
        <end position="31"/>
    </location>
</feature>
<dbReference type="PROSITE" id="PS50191">
    <property type="entry name" value="CRAL_TRIO"/>
    <property type="match status" value="1"/>
</dbReference>
<protein>
    <submittedName>
        <fullName evidence="3">Retinaldehyde-binding protein 1-like protein 1</fullName>
    </submittedName>
</protein>
<dbReference type="GO" id="GO:0016020">
    <property type="term" value="C:membrane"/>
    <property type="evidence" value="ECO:0007669"/>
    <property type="project" value="TreeGrafter"/>
</dbReference>
<dbReference type="Gene3D" id="1.20.5.1200">
    <property type="entry name" value="Alpha-tocopherol transfer"/>
    <property type="match status" value="1"/>
</dbReference>